<organism evidence="1">
    <name type="scientific">marine metagenome</name>
    <dbReference type="NCBI Taxonomy" id="408172"/>
    <lineage>
        <taxon>unclassified sequences</taxon>
        <taxon>metagenomes</taxon>
        <taxon>ecological metagenomes</taxon>
    </lineage>
</organism>
<dbReference type="AlphaFoldDB" id="A0A381S0P3"/>
<dbReference type="EMBL" id="UINC01002468">
    <property type="protein sequence ID" value="SUZ97004.1"/>
    <property type="molecule type" value="Genomic_DNA"/>
</dbReference>
<evidence type="ECO:0000313" key="1">
    <source>
        <dbReference type="EMBL" id="SUZ97004.1"/>
    </source>
</evidence>
<reference evidence="1" key="1">
    <citation type="submission" date="2018-05" db="EMBL/GenBank/DDBJ databases">
        <authorList>
            <person name="Lanie J.A."/>
            <person name="Ng W.-L."/>
            <person name="Kazmierczak K.M."/>
            <person name="Andrzejewski T.M."/>
            <person name="Davidsen T.M."/>
            <person name="Wayne K.J."/>
            <person name="Tettelin H."/>
            <person name="Glass J.I."/>
            <person name="Rusch D."/>
            <person name="Podicherti R."/>
            <person name="Tsui H.-C.T."/>
            <person name="Winkler M.E."/>
        </authorList>
    </citation>
    <scope>NUCLEOTIDE SEQUENCE</scope>
</reference>
<proteinExistence type="predicted"/>
<sequence length="52" mass="6485">MNKNLLDQYKQKIYGDLYKLFQQELKKISIEFKLDYQELEDLYLSDFKNFLK</sequence>
<accession>A0A381S0P3</accession>
<name>A0A381S0P3_9ZZZZ</name>
<gene>
    <name evidence="1" type="ORF">METZ01_LOCUS49858</name>
</gene>
<protein>
    <submittedName>
        <fullName evidence="1">Uncharacterized protein</fullName>
    </submittedName>
</protein>